<sequence>MFDLNILFVGQRDPTVNIPGNRNIWIVNTNENYKKKKKYYYKIAPTMNYLDGIWYSLLCSEDELGGTVICDYADNTGIYPYWVSAKEIQDDLHELIIQDDYLESFLEIIKYLLKCSPIQRIALLCRYQSHDEVVICGALSLSNFISLLSQKKIMTNTCYFIKSDF</sequence>
<reference evidence="1" key="1">
    <citation type="submission" date="2019-08" db="EMBL/GenBank/DDBJ databases">
        <authorList>
            <person name="Kucharzyk K."/>
            <person name="Murdoch R.W."/>
            <person name="Higgins S."/>
            <person name="Loffler F."/>
        </authorList>
    </citation>
    <scope>NUCLEOTIDE SEQUENCE</scope>
</reference>
<proteinExistence type="predicted"/>
<evidence type="ECO:0000313" key="1">
    <source>
        <dbReference type="EMBL" id="MPM59637.1"/>
    </source>
</evidence>
<dbReference type="AlphaFoldDB" id="A0A645B2L4"/>
<protein>
    <submittedName>
        <fullName evidence="1">Uncharacterized protein</fullName>
    </submittedName>
</protein>
<accession>A0A645B2L4</accession>
<dbReference type="EMBL" id="VSSQ01017385">
    <property type="protein sequence ID" value="MPM59637.1"/>
    <property type="molecule type" value="Genomic_DNA"/>
</dbReference>
<organism evidence="1">
    <name type="scientific">bioreactor metagenome</name>
    <dbReference type="NCBI Taxonomy" id="1076179"/>
    <lineage>
        <taxon>unclassified sequences</taxon>
        <taxon>metagenomes</taxon>
        <taxon>ecological metagenomes</taxon>
    </lineage>
</organism>
<name>A0A645B2L4_9ZZZZ</name>
<gene>
    <name evidence="1" type="ORF">SDC9_106483</name>
</gene>
<comment type="caution">
    <text evidence="1">The sequence shown here is derived from an EMBL/GenBank/DDBJ whole genome shotgun (WGS) entry which is preliminary data.</text>
</comment>